<dbReference type="EMBL" id="QYBC01000009">
    <property type="protein sequence ID" value="RYB04638.1"/>
    <property type="molecule type" value="Genomic_DNA"/>
</dbReference>
<dbReference type="Proteomes" id="UP000289411">
    <property type="component" value="Unassembled WGS sequence"/>
</dbReference>
<dbReference type="RefSeq" id="WP_129219397.1">
    <property type="nucleotide sequence ID" value="NZ_QYBC01000009.1"/>
</dbReference>
<dbReference type="PANTHER" id="PTHR30427:SF1">
    <property type="entry name" value="TRANSCRIPTIONAL ACTIVATOR PROTEIN LYSR"/>
    <property type="match status" value="1"/>
</dbReference>
<keyword evidence="3" id="KW-0238">DNA-binding</keyword>
<evidence type="ECO:0000256" key="2">
    <source>
        <dbReference type="ARBA" id="ARBA00023015"/>
    </source>
</evidence>
<dbReference type="OrthoDB" id="7260751at2"/>
<dbReference type="GO" id="GO:0010628">
    <property type="term" value="P:positive regulation of gene expression"/>
    <property type="evidence" value="ECO:0007669"/>
    <property type="project" value="TreeGrafter"/>
</dbReference>
<proteinExistence type="inferred from homology"/>
<dbReference type="GO" id="GO:0003700">
    <property type="term" value="F:DNA-binding transcription factor activity"/>
    <property type="evidence" value="ECO:0007669"/>
    <property type="project" value="InterPro"/>
</dbReference>
<dbReference type="AlphaFoldDB" id="A0A4Q2RCZ7"/>
<feature type="domain" description="HTH lysR-type" evidence="6">
    <location>
        <begin position="1"/>
        <end position="58"/>
    </location>
</feature>
<dbReference type="InterPro" id="IPR005119">
    <property type="entry name" value="LysR_subst-bd"/>
</dbReference>
<comment type="caution">
    <text evidence="7">The sequence shown here is derived from an EMBL/GenBank/DDBJ whole genome shotgun (WGS) entry which is preliminary data.</text>
</comment>
<dbReference type="Gene3D" id="3.40.190.290">
    <property type="match status" value="1"/>
</dbReference>
<evidence type="ECO:0000256" key="1">
    <source>
        <dbReference type="ARBA" id="ARBA00009437"/>
    </source>
</evidence>
<accession>A0A4Q2RCZ7</accession>
<evidence type="ECO:0000313" key="8">
    <source>
        <dbReference type="Proteomes" id="UP000289411"/>
    </source>
</evidence>
<dbReference type="Pfam" id="PF00126">
    <property type="entry name" value="HTH_1"/>
    <property type="match status" value="1"/>
</dbReference>
<feature type="signal peptide" evidence="5">
    <location>
        <begin position="1"/>
        <end position="21"/>
    </location>
</feature>
<keyword evidence="2" id="KW-0805">Transcription regulation</keyword>
<evidence type="ECO:0000256" key="5">
    <source>
        <dbReference type="SAM" id="SignalP"/>
    </source>
</evidence>
<keyword evidence="5" id="KW-0732">Signal</keyword>
<reference evidence="7 8" key="2">
    <citation type="submission" date="2019-02" db="EMBL/GenBank/DDBJ databases">
        <title>'Lichenibacterium ramalinii' gen. nov. sp. nov., 'Lichenibacterium minor' gen. nov. sp. nov.</title>
        <authorList>
            <person name="Pankratov T."/>
        </authorList>
    </citation>
    <scope>NUCLEOTIDE SEQUENCE [LARGE SCALE GENOMIC DNA]</scope>
    <source>
        <strain evidence="7 8">RmlP001</strain>
    </source>
</reference>
<dbReference type="SUPFAM" id="SSF46785">
    <property type="entry name" value="Winged helix' DNA-binding domain"/>
    <property type="match status" value="1"/>
</dbReference>
<sequence length="315" mass="33448">MTLRQLEILRALILCSTTVAAARELGMSQPAVSNALKAMEARAGFALFLRSNNRLFPTAEALDLQAEAETIFALHGRLEARVRDLRDGRSGHLRLVSTPPLGYSVIPPALGRFVAARPGVQVFFDVRRYEGVIESVASGVAELGFALGFDHHPGIASTVMARGEMVCVMPPDHALAALPAVSPPDLAGHPFIALERGTRLGEAVRASFAATGTPFRSAIEVRYCNTACVLAGAGAGAAVVDPFSPVQGGSHRLAVRPFRPETPAVSHVLWSEARPLSRLAETFLAEIHRATQALKPGRVQNSATLPQAETANRSG</sequence>
<dbReference type="Gene3D" id="1.10.10.10">
    <property type="entry name" value="Winged helix-like DNA-binding domain superfamily/Winged helix DNA-binding domain"/>
    <property type="match status" value="1"/>
</dbReference>
<reference evidence="7 8" key="1">
    <citation type="submission" date="2018-09" db="EMBL/GenBank/DDBJ databases">
        <authorList>
            <person name="Grouzdev D.S."/>
            <person name="Krutkina M.S."/>
        </authorList>
    </citation>
    <scope>NUCLEOTIDE SEQUENCE [LARGE SCALE GENOMIC DNA]</scope>
    <source>
        <strain evidence="7 8">RmlP001</strain>
    </source>
</reference>
<protein>
    <submittedName>
        <fullName evidence="7">LysR family transcriptional regulator</fullName>
    </submittedName>
</protein>
<evidence type="ECO:0000256" key="4">
    <source>
        <dbReference type="ARBA" id="ARBA00023163"/>
    </source>
</evidence>
<dbReference type="SUPFAM" id="SSF53850">
    <property type="entry name" value="Periplasmic binding protein-like II"/>
    <property type="match status" value="1"/>
</dbReference>
<dbReference type="PRINTS" id="PR00039">
    <property type="entry name" value="HTHLYSR"/>
</dbReference>
<comment type="similarity">
    <text evidence="1">Belongs to the LysR transcriptional regulatory family.</text>
</comment>
<evidence type="ECO:0000259" key="6">
    <source>
        <dbReference type="PROSITE" id="PS50931"/>
    </source>
</evidence>
<dbReference type="PROSITE" id="PS50931">
    <property type="entry name" value="HTH_LYSR"/>
    <property type="match status" value="1"/>
</dbReference>
<keyword evidence="4" id="KW-0804">Transcription</keyword>
<dbReference type="GO" id="GO:0043565">
    <property type="term" value="F:sequence-specific DNA binding"/>
    <property type="evidence" value="ECO:0007669"/>
    <property type="project" value="TreeGrafter"/>
</dbReference>
<evidence type="ECO:0000313" key="7">
    <source>
        <dbReference type="EMBL" id="RYB04638.1"/>
    </source>
</evidence>
<dbReference type="InterPro" id="IPR036390">
    <property type="entry name" value="WH_DNA-bd_sf"/>
</dbReference>
<gene>
    <name evidence="7" type="ORF">D3272_11850</name>
</gene>
<dbReference type="InterPro" id="IPR000847">
    <property type="entry name" value="LysR_HTH_N"/>
</dbReference>
<keyword evidence="8" id="KW-1185">Reference proteome</keyword>
<name>A0A4Q2RCZ7_9HYPH</name>
<dbReference type="InterPro" id="IPR036388">
    <property type="entry name" value="WH-like_DNA-bd_sf"/>
</dbReference>
<dbReference type="Pfam" id="PF03466">
    <property type="entry name" value="LysR_substrate"/>
    <property type="match status" value="1"/>
</dbReference>
<feature type="chain" id="PRO_5020818952" evidence="5">
    <location>
        <begin position="22"/>
        <end position="315"/>
    </location>
</feature>
<evidence type="ECO:0000256" key="3">
    <source>
        <dbReference type="ARBA" id="ARBA00023125"/>
    </source>
</evidence>
<organism evidence="7 8">
    <name type="scientific">Lichenibacterium ramalinae</name>
    <dbReference type="NCBI Taxonomy" id="2316527"/>
    <lineage>
        <taxon>Bacteria</taxon>
        <taxon>Pseudomonadati</taxon>
        <taxon>Pseudomonadota</taxon>
        <taxon>Alphaproteobacteria</taxon>
        <taxon>Hyphomicrobiales</taxon>
        <taxon>Lichenihabitantaceae</taxon>
        <taxon>Lichenibacterium</taxon>
    </lineage>
</organism>
<dbReference type="PANTHER" id="PTHR30427">
    <property type="entry name" value="TRANSCRIPTIONAL ACTIVATOR PROTEIN LYSR"/>
    <property type="match status" value="1"/>
</dbReference>